<keyword evidence="3" id="KW-1185">Reference proteome</keyword>
<protein>
    <submittedName>
        <fullName evidence="2">GPCR kinase</fullName>
    </submittedName>
</protein>
<reference evidence="2" key="1">
    <citation type="journal article" date="2022" name="Int. J. Mol. Sci.">
        <title>Draft Genome of Tanacetum Coccineum: Genomic Comparison of Closely Related Tanacetum-Family Plants.</title>
        <authorList>
            <person name="Yamashiro T."/>
            <person name="Shiraishi A."/>
            <person name="Nakayama K."/>
            <person name="Satake H."/>
        </authorList>
    </citation>
    <scope>NUCLEOTIDE SEQUENCE</scope>
</reference>
<proteinExistence type="predicted"/>
<dbReference type="InterPro" id="IPR028045">
    <property type="entry name" value="HROB"/>
</dbReference>
<evidence type="ECO:0000259" key="1">
    <source>
        <dbReference type="Pfam" id="PF15072"/>
    </source>
</evidence>
<keyword evidence="2" id="KW-0808">Transferase</keyword>
<evidence type="ECO:0000313" key="2">
    <source>
        <dbReference type="EMBL" id="GJT29720.1"/>
    </source>
</evidence>
<dbReference type="InterPro" id="IPR058570">
    <property type="entry name" value="HROB_OB"/>
</dbReference>
<dbReference type="GO" id="GO:0016301">
    <property type="term" value="F:kinase activity"/>
    <property type="evidence" value="ECO:0007669"/>
    <property type="project" value="UniProtKB-KW"/>
</dbReference>
<name>A0ABQ5CRS8_9ASTR</name>
<reference evidence="2" key="2">
    <citation type="submission" date="2022-01" db="EMBL/GenBank/DDBJ databases">
        <authorList>
            <person name="Yamashiro T."/>
            <person name="Shiraishi A."/>
            <person name="Satake H."/>
            <person name="Nakayama K."/>
        </authorList>
    </citation>
    <scope>NUCLEOTIDE SEQUENCE</scope>
</reference>
<dbReference type="EMBL" id="BQNB010014566">
    <property type="protein sequence ID" value="GJT29720.1"/>
    <property type="molecule type" value="Genomic_DNA"/>
</dbReference>
<feature type="domain" description="Homologous recombination OB-fold protein OB-fold" evidence="1">
    <location>
        <begin position="142"/>
        <end position="224"/>
    </location>
</feature>
<dbReference type="PANTHER" id="PTHR14523:SF1">
    <property type="entry name" value="HOMOLOGOUS RECOMBINATION OB-FOLD PROTEIN"/>
    <property type="match status" value="1"/>
</dbReference>
<comment type="caution">
    <text evidence="2">The sequence shown here is derived from an EMBL/GenBank/DDBJ whole genome shotgun (WGS) entry which is preliminary data.</text>
</comment>
<gene>
    <name evidence="2" type="ORF">Tco_0909995</name>
</gene>
<dbReference type="PANTHER" id="PTHR14523">
    <property type="entry name" value="UNCHARACTERIZED PROTEIN C17ORF53 HOMOLOG"/>
    <property type="match status" value="1"/>
</dbReference>
<organism evidence="2 3">
    <name type="scientific">Tanacetum coccineum</name>
    <dbReference type="NCBI Taxonomy" id="301880"/>
    <lineage>
        <taxon>Eukaryota</taxon>
        <taxon>Viridiplantae</taxon>
        <taxon>Streptophyta</taxon>
        <taxon>Embryophyta</taxon>
        <taxon>Tracheophyta</taxon>
        <taxon>Spermatophyta</taxon>
        <taxon>Magnoliopsida</taxon>
        <taxon>eudicotyledons</taxon>
        <taxon>Gunneridae</taxon>
        <taxon>Pentapetalae</taxon>
        <taxon>asterids</taxon>
        <taxon>campanulids</taxon>
        <taxon>Asterales</taxon>
        <taxon>Asteraceae</taxon>
        <taxon>Asteroideae</taxon>
        <taxon>Anthemideae</taxon>
        <taxon>Anthemidinae</taxon>
        <taxon>Tanacetum</taxon>
    </lineage>
</organism>
<keyword evidence="2" id="KW-0418">Kinase</keyword>
<evidence type="ECO:0000313" key="3">
    <source>
        <dbReference type="Proteomes" id="UP001151760"/>
    </source>
</evidence>
<dbReference type="Pfam" id="PF15072">
    <property type="entry name" value="HROB"/>
    <property type="match status" value="1"/>
</dbReference>
<accession>A0ABQ5CRS8</accession>
<sequence>MDPTLSQDDQWELSLDIDDSDLQLTQNPVRIIPGPAGLVQTTNLDNENDQWEHLFLRLTLVLRPSSKYFVQNPTNPQGQIQEGGVDSVLSTQEYMKKVVEDVGDDEDFKSGSWVSATDYVNANGGIVSGCLGDIKKFLNKGKLDQVVAIVCSLNALGDLTVTMKDLPGTIPRTIHHKVIGEGGCEKDITVEAALILANVFVFSPKPSMHYLNITKKNVVKVFRKDTVSESGSGSD</sequence>
<dbReference type="Proteomes" id="UP001151760">
    <property type="component" value="Unassembled WGS sequence"/>
</dbReference>